<proteinExistence type="predicted"/>
<accession>A0ABR9U9C9</accession>
<dbReference type="Proteomes" id="UP000640725">
    <property type="component" value="Unassembled WGS sequence"/>
</dbReference>
<dbReference type="RefSeq" id="WP_193868383.1">
    <property type="nucleotide sequence ID" value="NZ_JADEWU010000008.1"/>
</dbReference>
<evidence type="ECO:0000256" key="1">
    <source>
        <dbReference type="SAM" id="SignalP"/>
    </source>
</evidence>
<organism evidence="3 4">
    <name type="scientific">Planktothrix mougeotii LEGE 06226</name>
    <dbReference type="NCBI Taxonomy" id="1828728"/>
    <lineage>
        <taxon>Bacteria</taxon>
        <taxon>Bacillati</taxon>
        <taxon>Cyanobacteriota</taxon>
        <taxon>Cyanophyceae</taxon>
        <taxon>Oscillatoriophycideae</taxon>
        <taxon>Oscillatoriales</taxon>
        <taxon>Microcoleaceae</taxon>
        <taxon>Planktothrix</taxon>
    </lineage>
</organism>
<sequence length="205" mass="22177">MNNFNKFTLTTAFVLSALIPGKAFAATLISDEVVGSSTPEVTFGTSLQNGDFTLLPNNSKILGDGKDEITEWNFNFGVESIKGTLTKALVNLDVTPFMYSKNDNFWITGIGSLNANKFLDFNSVEYGKQQSVEINLFNFFSADKIATAFNNSQGNLEAGYSDDAIVSFAKMTLEFQPASVPEPSTTLGLLALVGLGSPLLKKRKS</sequence>
<dbReference type="EMBL" id="JADEWU010000008">
    <property type="protein sequence ID" value="MBE9142744.1"/>
    <property type="molecule type" value="Genomic_DNA"/>
</dbReference>
<keyword evidence="1" id="KW-0732">Signal</keyword>
<evidence type="ECO:0000259" key="2">
    <source>
        <dbReference type="Pfam" id="PF07589"/>
    </source>
</evidence>
<dbReference type="NCBIfam" id="TIGR02595">
    <property type="entry name" value="PEP_CTERM"/>
    <property type="match status" value="1"/>
</dbReference>
<feature type="chain" id="PRO_5045479841" evidence="1">
    <location>
        <begin position="26"/>
        <end position="205"/>
    </location>
</feature>
<dbReference type="Pfam" id="PF07589">
    <property type="entry name" value="PEP-CTERM"/>
    <property type="match status" value="1"/>
</dbReference>
<keyword evidence="4" id="KW-1185">Reference proteome</keyword>
<protein>
    <submittedName>
        <fullName evidence="3">PEP-CTERM sorting domain-containing protein</fullName>
    </submittedName>
</protein>
<reference evidence="3 4" key="1">
    <citation type="submission" date="2020-10" db="EMBL/GenBank/DDBJ databases">
        <authorList>
            <person name="Castelo-Branco R."/>
            <person name="Eusebio N."/>
            <person name="Adriana R."/>
            <person name="Vieira A."/>
            <person name="Brugerolle De Fraissinette N."/>
            <person name="Rezende De Castro R."/>
            <person name="Schneider M.P."/>
            <person name="Vasconcelos V."/>
            <person name="Leao P.N."/>
        </authorList>
    </citation>
    <scope>NUCLEOTIDE SEQUENCE [LARGE SCALE GENOMIC DNA]</scope>
    <source>
        <strain evidence="3 4">LEGE 06226</strain>
    </source>
</reference>
<evidence type="ECO:0000313" key="3">
    <source>
        <dbReference type="EMBL" id="MBE9142744.1"/>
    </source>
</evidence>
<comment type="caution">
    <text evidence="3">The sequence shown here is derived from an EMBL/GenBank/DDBJ whole genome shotgun (WGS) entry which is preliminary data.</text>
</comment>
<feature type="domain" description="Ice-binding protein C-terminal" evidence="2">
    <location>
        <begin position="179"/>
        <end position="199"/>
    </location>
</feature>
<gene>
    <name evidence="3" type="ORF">IQ236_05840</name>
</gene>
<feature type="signal peptide" evidence="1">
    <location>
        <begin position="1"/>
        <end position="25"/>
    </location>
</feature>
<dbReference type="InterPro" id="IPR013424">
    <property type="entry name" value="Ice-binding_C"/>
</dbReference>
<name>A0ABR9U9C9_9CYAN</name>
<evidence type="ECO:0000313" key="4">
    <source>
        <dbReference type="Proteomes" id="UP000640725"/>
    </source>
</evidence>